<gene>
    <name evidence="1" type="ORF">A3A52_02610</name>
</gene>
<dbReference type="Proteomes" id="UP000177060">
    <property type="component" value="Unassembled WGS sequence"/>
</dbReference>
<name>A0A1F8BIA0_9BACT</name>
<comment type="caution">
    <text evidence="1">The sequence shown here is derived from an EMBL/GenBank/DDBJ whole genome shotgun (WGS) entry which is preliminary data.</text>
</comment>
<organism evidence="1 2">
    <name type="scientific">Candidatus Woesebacteria bacterium RIFCSPLOWO2_01_FULL_39_14</name>
    <dbReference type="NCBI Taxonomy" id="1802518"/>
    <lineage>
        <taxon>Bacteria</taxon>
        <taxon>Candidatus Woeseibacteriota</taxon>
    </lineage>
</organism>
<proteinExistence type="predicted"/>
<protein>
    <recommendedName>
        <fullName evidence="3">PIG-L family deacetylase</fullName>
    </recommendedName>
</protein>
<accession>A0A1F8BIA0</accession>
<dbReference type="AlphaFoldDB" id="A0A1F8BIA0"/>
<sequence length="274" mass="31949">MNKSFDLIAKKIIDKKIRCLFISPHLDDAILSCGGLIFYLNERKVPVTIMNVFSEGATKPYTLSARVHLYLTNHKSAKDLYRERRKEDKFVLGKLGLKPINLGFIEALYRKRKVGRVRLILGRILPEIIHVYRTYHFGILSGDISKEKLLEEKISGKLRTQIGGHKNTLIFCPLGLGVHVDHILVRQACSNNFEKLIYWYDFPYKDKKAETENFKNVHRLEKYLFDKNIKEKKGLISGYQSQTRTLFKKGIKLNSEKYFVNSKVILNERKQKKT</sequence>
<dbReference type="EMBL" id="MGHE01000017">
    <property type="protein sequence ID" value="OGM63690.1"/>
    <property type="molecule type" value="Genomic_DNA"/>
</dbReference>
<dbReference type="SUPFAM" id="SSF102588">
    <property type="entry name" value="LmbE-like"/>
    <property type="match status" value="1"/>
</dbReference>
<dbReference type="Pfam" id="PF02585">
    <property type="entry name" value="PIG-L"/>
    <property type="match status" value="1"/>
</dbReference>
<evidence type="ECO:0000313" key="1">
    <source>
        <dbReference type="EMBL" id="OGM63690.1"/>
    </source>
</evidence>
<dbReference type="InterPro" id="IPR003737">
    <property type="entry name" value="GlcNAc_PI_deacetylase-related"/>
</dbReference>
<dbReference type="InterPro" id="IPR024078">
    <property type="entry name" value="LmbE-like_dom_sf"/>
</dbReference>
<dbReference type="Gene3D" id="3.40.50.10320">
    <property type="entry name" value="LmbE-like"/>
    <property type="match status" value="1"/>
</dbReference>
<evidence type="ECO:0008006" key="3">
    <source>
        <dbReference type="Google" id="ProtNLM"/>
    </source>
</evidence>
<evidence type="ECO:0000313" key="2">
    <source>
        <dbReference type="Proteomes" id="UP000177060"/>
    </source>
</evidence>
<reference evidence="1 2" key="1">
    <citation type="journal article" date="2016" name="Nat. Commun.">
        <title>Thousands of microbial genomes shed light on interconnected biogeochemical processes in an aquifer system.</title>
        <authorList>
            <person name="Anantharaman K."/>
            <person name="Brown C.T."/>
            <person name="Hug L.A."/>
            <person name="Sharon I."/>
            <person name="Castelle C.J."/>
            <person name="Probst A.J."/>
            <person name="Thomas B.C."/>
            <person name="Singh A."/>
            <person name="Wilkins M.J."/>
            <person name="Karaoz U."/>
            <person name="Brodie E.L."/>
            <person name="Williams K.H."/>
            <person name="Hubbard S.S."/>
            <person name="Banfield J.F."/>
        </authorList>
    </citation>
    <scope>NUCLEOTIDE SEQUENCE [LARGE SCALE GENOMIC DNA]</scope>
</reference>